<dbReference type="AlphaFoldDB" id="A0A1J5GH97"/>
<dbReference type="Proteomes" id="UP000182763">
    <property type="component" value="Unassembled WGS sequence"/>
</dbReference>
<proteinExistence type="predicted"/>
<evidence type="ECO:0000313" key="2">
    <source>
        <dbReference type="EMBL" id="OIP67991.1"/>
    </source>
</evidence>
<name>A0A1J5GH97_9BACT</name>
<feature type="domain" description="Homocysteine biosynthesis enzyme sulfur-incorporation" evidence="1">
    <location>
        <begin position="19"/>
        <end position="366"/>
    </location>
</feature>
<evidence type="ECO:0000313" key="8">
    <source>
        <dbReference type="Proteomes" id="UP000230646"/>
    </source>
</evidence>
<accession>A0A2M7KAI2</accession>
<evidence type="ECO:0000313" key="5">
    <source>
        <dbReference type="EMBL" id="PJB56608.1"/>
    </source>
</evidence>
<sequence length="386" mass="42746">MAIQKTYEEINTKIKSGKAVIVTAEEIISIVEEKGIEKATEEIDVVTTGTFGPMCSSGAIINFGHSDPPIRMQKIWLNEVEAYGGLAAVDTYIGATQLSESKGMEYGGAHVIEDLISGKKIRLRAISQGTDCYPRREIETYITKESINQAILFNPRNGYQNYNVAVNTSARKIYTYMGVLLPNLGNATYSTSGQLSPLLNDPEFITIGLGTRIFLGGAQGYIVWEGTQFYPQILKDEGGKTIYKGGTLAVMGDLKEMSTDYIRAAIFKGYGVSLVVGIGIPIPILNSEVMKFVAIKDEDIYTQIIDYSFPHRERPSLGWVNYKQLREGNITIRGGNVPTSSLSSYAKAREIAQKLKEEILKGNFLLQKPIQKFPKESEFKPLLEIH</sequence>
<evidence type="ECO:0000313" key="7">
    <source>
        <dbReference type="Proteomes" id="UP000228560"/>
    </source>
</evidence>
<dbReference type="RefSeq" id="WP_406608567.1">
    <property type="nucleotide sequence ID" value="NZ_PFKO01000388.1"/>
</dbReference>
<dbReference type="EMBL" id="PFIP01000019">
    <property type="protein sequence ID" value="PIX35140.1"/>
    <property type="molecule type" value="Genomic_DNA"/>
</dbReference>
<dbReference type="Pfam" id="PF01837">
    <property type="entry name" value="HcyBio"/>
    <property type="match status" value="1"/>
</dbReference>
<organism evidence="2 6">
    <name type="scientific">Candidatus Infernicultor aquiphilus</name>
    <dbReference type="NCBI Taxonomy" id="1805029"/>
    <lineage>
        <taxon>Bacteria</taxon>
        <taxon>Pseudomonadati</taxon>
        <taxon>Atribacterota</taxon>
        <taxon>Candidatus Phoenicimicrobiia</taxon>
        <taxon>Candidatus Pheonicimicrobiales</taxon>
        <taxon>Candidatus Phoenicimicrobiaceae</taxon>
        <taxon>Candidatus Infernicultor</taxon>
    </lineage>
</organism>
<evidence type="ECO:0000313" key="6">
    <source>
        <dbReference type="Proteomes" id="UP000182763"/>
    </source>
</evidence>
<dbReference type="EMBL" id="MNYY01000129">
    <property type="protein sequence ID" value="OIP67991.1"/>
    <property type="molecule type" value="Genomic_DNA"/>
</dbReference>
<gene>
    <name evidence="2" type="ORF">AUK42_06585</name>
    <name evidence="5" type="ORF">CO097_04735</name>
    <name evidence="4" type="ORF">COZ07_10525</name>
    <name evidence="3" type="ORF">COZ58_01270</name>
</gene>
<dbReference type="STRING" id="1805029.AUK42_06585"/>
<dbReference type="Proteomes" id="UP000228560">
    <property type="component" value="Unassembled WGS sequence"/>
</dbReference>
<protein>
    <recommendedName>
        <fullName evidence="1">Homocysteine biosynthesis enzyme sulfur-incorporation domain-containing protein</fullName>
    </recommendedName>
</protein>
<evidence type="ECO:0000313" key="4">
    <source>
        <dbReference type="EMBL" id="PIY31086.1"/>
    </source>
</evidence>
<reference evidence="3" key="3">
    <citation type="submission" date="2017-09" db="EMBL/GenBank/DDBJ databases">
        <title>Depth-based differentiation of microbial function through sediment-hosted aquifers and enrichment of novel symbionts in the deep terrestrial subsurface.</title>
        <authorList>
            <person name="Probst A.J."/>
            <person name="Ladd B."/>
            <person name="Jarett J.K."/>
            <person name="Geller-Mcgrath D.E."/>
            <person name="Sieber C.M.K."/>
            <person name="Emerson J.B."/>
            <person name="Anantharaman K."/>
            <person name="Thomas B.C."/>
            <person name="Malmstrom R."/>
            <person name="Stieglmeier M."/>
            <person name="Klingl A."/>
            <person name="Woyke T."/>
            <person name="Ryan C.M."/>
            <person name="Banfield J.F."/>
        </authorList>
    </citation>
    <scope>NUCLEOTIDE SEQUENCE</scope>
    <source>
        <strain evidence="3">CG_4_8_14_3_um_filter_34_18</strain>
    </source>
</reference>
<evidence type="ECO:0000259" key="1">
    <source>
        <dbReference type="Pfam" id="PF01837"/>
    </source>
</evidence>
<accession>A0A2M7PLM3</accession>
<reference evidence="7 8" key="2">
    <citation type="submission" date="2017-09" db="EMBL/GenBank/DDBJ databases">
        <title>Depth-based differentiation of microbial function through sediment-hosted aquifers and enrichment of novel symbionts in the deep terrestrial subsurface.</title>
        <authorList>
            <person name="Probst A.J."/>
            <person name="Ladd B."/>
            <person name="Jarett J.K."/>
            <person name="Geller-Mcgrath D.E."/>
            <person name="Sieber C.M."/>
            <person name="Emerson J.B."/>
            <person name="Anantharaman K."/>
            <person name="Thomas B.C."/>
            <person name="Malmstrom R."/>
            <person name="Stieglmeier M."/>
            <person name="Klingl A."/>
            <person name="Woyke T."/>
            <person name="Ryan C.M."/>
            <person name="Banfield J.F."/>
        </authorList>
    </citation>
    <scope>NUCLEOTIDE SEQUENCE [LARGE SCALE GENOMIC DNA]</scope>
    <source>
        <strain evidence="4">CG_4_10_14_3_um_filter_34_13</strain>
        <strain evidence="5">CG_4_9_14_3_um_filter_33_16</strain>
    </source>
</reference>
<comment type="caution">
    <text evidence="2">The sequence shown here is derived from an EMBL/GenBank/DDBJ whole genome shotgun (WGS) entry which is preliminary data.</text>
</comment>
<evidence type="ECO:0000313" key="3">
    <source>
        <dbReference type="EMBL" id="PIX35140.1"/>
    </source>
</evidence>
<dbReference type="EMBL" id="PFTV01000117">
    <property type="protein sequence ID" value="PJB56608.1"/>
    <property type="molecule type" value="Genomic_DNA"/>
</dbReference>
<reference evidence="2 6" key="1">
    <citation type="journal article" date="2016" name="Environ. Microbiol.">
        <title>Genomic resolution of a cold subsurface aquifer community provides metabolic insights for novel microbes adapted to high CO concentrations.</title>
        <authorList>
            <person name="Probst A.J."/>
            <person name="Castelle C.J."/>
            <person name="Singh A."/>
            <person name="Brown C.T."/>
            <person name="Anantharaman K."/>
            <person name="Sharon I."/>
            <person name="Hug L.A."/>
            <person name="Burstein D."/>
            <person name="Emerson J.B."/>
            <person name="Thomas B.C."/>
            <person name="Banfield J.F."/>
        </authorList>
    </citation>
    <scope>NUCLEOTIDE SEQUENCE [LARGE SCALE GENOMIC DNA]</scope>
    <source>
        <strain evidence="2">CG2_30_33_13</strain>
    </source>
</reference>
<dbReference type="EMBL" id="PFKO01000388">
    <property type="protein sequence ID" value="PIY31086.1"/>
    <property type="molecule type" value="Genomic_DNA"/>
</dbReference>
<dbReference type="InterPro" id="IPR002708">
    <property type="entry name" value="HcyBio"/>
</dbReference>
<dbReference type="Proteomes" id="UP000231493">
    <property type="component" value="Unassembled WGS sequence"/>
</dbReference>
<accession>A0A2M8CC56</accession>
<dbReference type="Proteomes" id="UP000230646">
    <property type="component" value="Unassembled WGS sequence"/>
</dbReference>
<accession>A0A1J5GH97</accession>